<comment type="caution">
    <text evidence="2">The sequence shown here is derived from an EMBL/GenBank/DDBJ whole genome shotgun (WGS) entry which is preliminary data.</text>
</comment>
<accession>A0A8S1JRD3</accession>
<protein>
    <submittedName>
        <fullName evidence="2">Uncharacterized protein</fullName>
    </submittedName>
</protein>
<evidence type="ECO:0000313" key="2">
    <source>
        <dbReference type="EMBL" id="CAD8043120.1"/>
    </source>
</evidence>
<evidence type="ECO:0000313" key="3">
    <source>
        <dbReference type="Proteomes" id="UP000688137"/>
    </source>
</evidence>
<feature type="compositionally biased region" description="Basic and acidic residues" evidence="1">
    <location>
        <begin position="817"/>
        <end position="844"/>
    </location>
</feature>
<gene>
    <name evidence="2" type="ORF">PPRIM_AZ9-3.1.T0040343</name>
</gene>
<dbReference type="Proteomes" id="UP000688137">
    <property type="component" value="Unassembled WGS sequence"/>
</dbReference>
<keyword evidence="3" id="KW-1185">Reference proteome</keyword>
<feature type="region of interest" description="Disordered" evidence="1">
    <location>
        <begin position="903"/>
        <end position="925"/>
    </location>
</feature>
<evidence type="ECO:0000256" key="1">
    <source>
        <dbReference type="SAM" id="MobiDB-lite"/>
    </source>
</evidence>
<dbReference type="OMA" id="FPELEYM"/>
<feature type="compositionally biased region" description="Low complexity" evidence="1">
    <location>
        <begin position="858"/>
        <end position="877"/>
    </location>
</feature>
<proteinExistence type="predicted"/>
<feature type="region of interest" description="Disordered" evidence="1">
    <location>
        <begin position="797"/>
        <end position="877"/>
    </location>
</feature>
<reference evidence="2" key="1">
    <citation type="submission" date="2021-01" db="EMBL/GenBank/DDBJ databases">
        <authorList>
            <consortium name="Genoscope - CEA"/>
            <person name="William W."/>
        </authorList>
    </citation>
    <scope>NUCLEOTIDE SEQUENCE</scope>
</reference>
<dbReference type="EMBL" id="CAJJDM010000001">
    <property type="protein sequence ID" value="CAD8043120.1"/>
    <property type="molecule type" value="Genomic_DNA"/>
</dbReference>
<sequence length="1097" mass="131028">MIFLIDSKSILDCRTYSIIRPHQFDVVVILEYFKQQLQTAELKEEQKTVLFDKLKTLANVLLNSNKSQIIRLIQAFTYKSSENKQIFETFQSSSCSQWFLEQLYVDLVQIIFQQYLKNDQQFIGLFLKKIMNLYELDIQVQNGQYKYTEVQENKNENFNKVAQSNQKCLNNNEKKISQDQIYQFKSQIDDCIKENNLNQILEDDQQVEKNCHIAKNNIKTKKQSKKQIKDNIEKQKIQNFNQDTNLIQSNPPCSNQQGQGSSGLEFQKQYDQINDIISNIISKKSIDSENLTEEYPIQKEQLQKQDIQLTYEQIQMQNHDNQEIFNKNNNQNIKSNYQIPENDQQNIKISKYTSLEGVYELLENQYCFDSWWPEFRAECIKCKNKEDLFQILNQKAPILMEKWTKIAEKSDSEIIERLEESDQEKQNKQQLNDCLIFQEQDKNHTLEKSSNLESDKNITTNIVDKPQENIDQLQNNQQIQSQGNQTESNNVQSNQLLINQEFLQDNRFSQEFNDSGLFNLNQQQNFENPNFSDLFVLSPSKKSSVNYCSDEENFIINKDNEEINNSNQSQSDSVILDEKQTKKSLITNLEQFYKSKLVENQPQHIFPELEYMGDTQKMVEKLLFYLDFENLDIQIEDFLAQPPINPSKMLQEFVLTTYNIIKHITIHKYCTIIEVKQVEKEYLGSVIICQVNNNNKEIKKYKGPCLDIVNIITRLIAIKKLNNKFFSEGLESISLFQIVMSIIKRLIPGKGLYKEITEKYNKIKSPYDKNLDKIVIVKTKKQFSELSLNQQNSKLDKSEYKKYDSNKQSSSKRKNYDKRNDQRDGQYQIKNKERNQIKNKKADYYKTQNQNESNKTFQQNQNNYDDQDYSYDQSPYNYNQQNQQQYQNQQSNQFLQSSQYKTIPNSQNQPCQQGYQGTSKNNQQKPTFYQQSTENQYAYNMPYHPNIQEQFQYQNQYQYNNQNDMHMKTQPYFQKKSQKIQKGNYKQNQHYQYQFQTQKRISYNNQQNNQYDQFYYPQQIMESKEDYVKQKQRKYDYHQQNDFYQNQGQFNQQQFNQENQYFNQSSYSQIQPQNYQRPIDFQIIQKMVTKLMGDKVQ</sequence>
<name>A0A8S1JRD3_PARPR</name>
<feature type="compositionally biased region" description="Polar residues" evidence="1">
    <location>
        <begin position="846"/>
        <end position="857"/>
    </location>
</feature>
<organism evidence="2 3">
    <name type="scientific">Paramecium primaurelia</name>
    <dbReference type="NCBI Taxonomy" id="5886"/>
    <lineage>
        <taxon>Eukaryota</taxon>
        <taxon>Sar</taxon>
        <taxon>Alveolata</taxon>
        <taxon>Ciliophora</taxon>
        <taxon>Intramacronucleata</taxon>
        <taxon>Oligohymenophorea</taxon>
        <taxon>Peniculida</taxon>
        <taxon>Parameciidae</taxon>
        <taxon>Paramecium</taxon>
    </lineage>
</organism>
<dbReference type="AlphaFoldDB" id="A0A8S1JRD3"/>